<gene>
    <name evidence="2" type="ORF">IK5_06050</name>
</gene>
<accession>A0A9W5NZE8</accession>
<dbReference type="AlphaFoldDB" id="A0A9W5NZE8"/>
<evidence type="ECO:0000256" key="1">
    <source>
        <dbReference type="SAM" id="Phobius"/>
    </source>
</evidence>
<organism evidence="2 3">
    <name type="scientific">Bacillus cereus VD154</name>
    <dbReference type="NCBI Taxonomy" id="1053238"/>
    <lineage>
        <taxon>Bacteria</taxon>
        <taxon>Bacillati</taxon>
        <taxon>Bacillota</taxon>
        <taxon>Bacilli</taxon>
        <taxon>Bacillales</taxon>
        <taxon>Bacillaceae</taxon>
        <taxon>Bacillus</taxon>
        <taxon>Bacillus cereus group</taxon>
    </lineage>
</organism>
<keyword evidence="1" id="KW-1133">Transmembrane helix</keyword>
<evidence type="ECO:0000313" key="2">
    <source>
        <dbReference type="EMBL" id="EJR61707.1"/>
    </source>
</evidence>
<reference evidence="2 3" key="1">
    <citation type="submission" date="2012-04" db="EMBL/GenBank/DDBJ databases">
        <title>The Genome Sequence of Bacillus cereus VD154.</title>
        <authorList>
            <consortium name="The Broad Institute Genome Sequencing Platform"/>
            <consortium name="The Broad Institute Genome Sequencing Center for Infectious Disease"/>
            <person name="Feldgarden M."/>
            <person name="Van der Auwera G.A."/>
            <person name="Mahillon J."/>
            <person name="Duprez V."/>
            <person name="Timmery S."/>
            <person name="Mattelet C."/>
            <person name="Dierick K."/>
            <person name="Sun M."/>
            <person name="Yu Z."/>
            <person name="Zhu L."/>
            <person name="Hu X."/>
            <person name="Shank E.B."/>
            <person name="Swiecicka I."/>
            <person name="Hansen B.M."/>
            <person name="Andrup L."/>
            <person name="Young S.K."/>
            <person name="Zeng Q."/>
            <person name="Gargeya S."/>
            <person name="Fitzgerald M."/>
            <person name="Haas B."/>
            <person name="Abouelleil A."/>
            <person name="Alvarado L."/>
            <person name="Arachchi H.M."/>
            <person name="Berlin A."/>
            <person name="Chapman S.B."/>
            <person name="Goldberg J."/>
            <person name="Griggs A."/>
            <person name="Gujja S."/>
            <person name="Hansen M."/>
            <person name="Howarth C."/>
            <person name="Imamovic A."/>
            <person name="Larimer J."/>
            <person name="McCowen C."/>
            <person name="Montmayeur A."/>
            <person name="Murphy C."/>
            <person name="Neiman D."/>
            <person name="Pearson M."/>
            <person name="Priest M."/>
            <person name="Roberts A."/>
            <person name="Saif S."/>
            <person name="Shea T."/>
            <person name="Sisk P."/>
            <person name="Sykes S."/>
            <person name="Wortman J."/>
            <person name="Nusbaum C."/>
            <person name="Birren B."/>
        </authorList>
    </citation>
    <scope>NUCLEOTIDE SEQUENCE [LARGE SCALE GENOMIC DNA]</scope>
    <source>
        <strain evidence="2 3">VD154</strain>
    </source>
</reference>
<name>A0A9W5NZE8_BACCE</name>
<feature type="transmembrane region" description="Helical" evidence="1">
    <location>
        <begin position="15"/>
        <end position="33"/>
    </location>
</feature>
<protein>
    <recommendedName>
        <fullName evidence="4">DUF3948 domain-containing protein</fullName>
    </recommendedName>
</protein>
<keyword evidence="1" id="KW-0812">Transmembrane</keyword>
<evidence type="ECO:0000313" key="3">
    <source>
        <dbReference type="Proteomes" id="UP000006967"/>
    </source>
</evidence>
<dbReference type="Proteomes" id="UP000006967">
    <property type="component" value="Unassembled WGS sequence"/>
</dbReference>
<keyword evidence="1" id="KW-0472">Membrane</keyword>
<dbReference type="EMBL" id="AHFG01000098">
    <property type="protein sequence ID" value="EJR61707.1"/>
    <property type="molecule type" value="Genomic_DNA"/>
</dbReference>
<proteinExistence type="predicted"/>
<sequence length="36" mass="4157">MKNQNETPLLDKNEFLSYIGGTLVMTAFLVYVMEFV</sequence>
<evidence type="ECO:0008006" key="4">
    <source>
        <dbReference type="Google" id="ProtNLM"/>
    </source>
</evidence>
<comment type="caution">
    <text evidence="2">The sequence shown here is derived from an EMBL/GenBank/DDBJ whole genome shotgun (WGS) entry which is preliminary data.</text>
</comment>